<comment type="caution">
    <text evidence="12">The sequence shown here is derived from an EMBL/GenBank/DDBJ whole genome shotgun (WGS) entry which is preliminary data.</text>
</comment>
<feature type="region of interest" description="Disordered" evidence="9">
    <location>
        <begin position="338"/>
        <end position="364"/>
    </location>
</feature>
<evidence type="ECO:0000259" key="10">
    <source>
        <dbReference type="PROSITE" id="PS50158"/>
    </source>
</evidence>
<dbReference type="GO" id="GO:0004519">
    <property type="term" value="F:endonuclease activity"/>
    <property type="evidence" value="ECO:0007669"/>
    <property type="project" value="UniProtKB-KW"/>
</dbReference>
<keyword evidence="7" id="KW-0695">RNA-directed DNA polymerase</keyword>
<feature type="compositionally biased region" description="Basic residues" evidence="9">
    <location>
        <begin position="1235"/>
        <end position="1248"/>
    </location>
</feature>
<keyword evidence="3" id="KW-0548">Nucleotidyltransferase</keyword>
<proteinExistence type="predicted"/>
<dbReference type="InterPro" id="IPR041373">
    <property type="entry name" value="RT_RNaseH"/>
</dbReference>
<evidence type="ECO:0000256" key="1">
    <source>
        <dbReference type="ARBA" id="ARBA00012493"/>
    </source>
</evidence>
<keyword evidence="8" id="KW-0862">Zinc</keyword>
<dbReference type="InterPro" id="IPR050951">
    <property type="entry name" value="Retrovirus_Pol_polyprotein"/>
</dbReference>
<feature type="region of interest" description="Disordered" evidence="9">
    <location>
        <begin position="1229"/>
        <end position="1264"/>
    </location>
</feature>
<accession>A0AAD8VZ85</accession>
<dbReference type="InterPro" id="IPR036875">
    <property type="entry name" value="Znf_CCHC_sf"/>
</dbReference>
<dbReference type="SUPFAM" id="SSF57756">
    <property type="entry name" value="Retrovirus zinc finger-like domains"/>
    <property type="match status" value="2"/>
</dbReference>
<dbReference type="Pfam" id="PF03732">
    <property type="entry name" value="Retrotrans_gag"/>
    <property type="match status" value="1"/>
</dbReference>
<keyword evidence="4" id="KW-0540">Nuclease</keyword>
<gene>
    <name evidence="12" type="ORF">QYE76_001303</name>
</gene>
<dbReference type="Gene3D" id="3.10.10.10">
    <property type="entry name" value="HIV Type 1 Reverse Transcriptase, subunit A, domain 1"/>
    <property type="match status" value="1"/>
</dbReference>
<dbReference type="InterPro" id="IPR043502">
    <property type="entry name" value="DNA/RNA_pol_sf"/>
</dbReference>
<dbReference type="Gene3D" id="3.30.70.270">
    <property type="match status" value="2"/>
</dbReference>
<feature type="domain" description="CCHC-type" evidence="10">
    <location>
        <begin position="326"/>
        <end position="341"/>
    </location>
</feature>
<dbReference type="GO" id="GO:0003676">
    <property type="term" value="F:nucleic acid binding"/>
    <property type="evidence" value="ECO:0007669"/>
    <property type="project" value="InterPro"/>
</dbReference>
<evidence type="ECO:0000313" key="13">
    <source>
        <dbReference type="Proteomes" id="UP001231189"/>
    </source>
</evidence>
<dbReference type="CDD" id="cd09274">
    <property type="entry name" value="RNase_HI_RT_Ty3"/>
    <property type="match status" value="1"/>
</dbReference>
<dbReference type="PROSITE" id="PS50158">
    <property type="entry name" value="ZF_CCHC"/>
    <property type="match status" value="3"/>
</dbReference>
<feature type="compositionally biased region" description="Basic and acidic residues" evidence="9">
    <location>
        <begin position="260"/>
        <end position="270"/>
    </location>
</feature>
<keyword evidence="8" id="KW-0863">Zinc-finger</keyword>
<dbReference type="Proteomes" id="UP001231189">
    <property type="component" value="Unassembled WGS sequence"/>
</dbReference>
<evidence type="ECO:0000256" key="8">
    <source>
        <dbReference type="PROSITE-ProRule" id="PRU00047"/>
    </source>
</evidence>
<feature type="region of interest" description="Disordered" evidence="9">
    <location>
        <begin position="1"/>
        <end position="42"/>
    </location>
</feature>
<dbReference type="Pfam" id="PF08284">
    <property type="entry name" value="RVP_2"/>
    <property type="match status" value="1"/>
</dbReference>
<dbReference type="EMBL" id="JAUUTY010000005">
    <property type="protein sequence ID" value="KAK1626988.1"/>
    <property type="molecule type" value="Genomic_DNA"/>
</dbReference>
<dbReference type="InterPro" id="IPR005162">
    <property type="entry name" value="Retrotrans_gag_dom"/>
</dbReference>
<evidence type="ECO:0000256" key="9">
    <source>
        <dbReference type="SAM" id="MobiDB-lite"/>
    </source>
</evidence>
<dbReference type="GO" id="GO:0003964">
    <property type="term" value="F:RNA-directed DNA polymerase activity"/>
    <property type="evidence" value="ECO:0007669"/>
    <property type="project" value="UniProtKB-KW"/>
</dbReference>
<evidence type="ECO:0000256" key="6">
    <source>
        <dbReference type="ARBA" id="ARBA00022801"/>
    </source>
</evidence>
<evidence type="ECO:0000256" key="5">
    <source>
        <dbReference type="ARBA" id="ARBA00022759"/>
    </source>
</evidence>
<evidence type="ECO:0000256" key="2">
    <source>
        <dbReference type="ARBA" id="ARBA00022679"/>
    </source>
</evidence>
<dbReference type="GO" id="GO:0016787">
    <property type="term" value="F:hydrolase activity"/>
    <property type="evidence" value="ECO:0007669"/>
    <property type="project" value="UniProtKB-KW"/>
</dbReference>
<dbReference type="InterPro" id="IPR043128">
    <property type="entry name" value="Rev_trsase/Diguanyl_cyclase"/>
</dbReference>
<dbReference type="PROSITE" id="PS50878">
    <property type="entry name" value="RT_POL"/>
    <property type="match status" value="1"/>
</dbReference>
<reference evidence="12" key="1">
    <citation type="submission" date="2023-07" db="EMBL/GenBank/DDBJ databases">
        <title>A chromosome-level genome assembly of Lolium multiflorum.</title>
        <authorList>
            <person name="Chen Y."/>
            <person name="Copetti D."/>
            <person name="Kolliker R."/>
            <person name="Studer B."/>
        </authorList>
    </citation>
    <scope>NUCLEOTIDE SEQUENCE</scope>
    <source>
        <strain evidence="12">02402/16</strain>
        <tissue evidence="12">Leaf</tissue>
    </source>
</reference>
<feature type="compositionally biased region" description="Basic and acidic residues" evidence="9">
    <location>
        <begin position="1343"/>
        <end position="1365"/>
    </location>
</feature>
<dbReference type="Pfam" id="PF17917">
    <property type="entry name" value="RT_RNaseH"/>
    <property type="match status" value="1"/>
</dbReference>
<dbReference type="PANTHER" id="PTHR37984:SF5">
    <property type="entry name" value="PROTEIN NYNRIN-LIKE"/>
    <property type="match status" value="1"/>
</dbReference>
<dbReference type="InterPro" id="IPR000477">
    <property type="entry name" value="RT_dom"/>
</dbReference>
<feature type="compositionally biased region" description="Basic and acidic residues" evidence="9">
    <location>
        <begin position="10"/>
        <end position="28"/>
    </location>
</feature>
<dbReference type="Pfam" id="PF00098">
    <property type="entry name" value="zf-CCHC"/>
    <property type="match status" value="3"/>
</dbReference>
<keyword evidence="5" id="KW-0255">Endonuclease</keyword>
<evidence type="ECO:0000256" key="3">
    <source>
        <dbReference type="ARBA" id="ARBA00022695"/>
    </source>
</evidence>
<dbReference type="GO" id="GO:0008270">
    <property type="term" value="F:zinc ion binding"/>
    <property type="evidence" value="ECO:0007669"/>
    <property type="project" value="UniProtKB-KW"/>
</dbReference>
<evidence type="ECO:0000256" key="4">
    <source>
        <dbReference type="ARBA" id="ARBA00022722"/>
    </source>
</evidence>
<sequence length="1907" mass="217964">MSGAPSEESEVQRLEREAKQKEEADEAARNQFPPPPPPMTQQNFLQYMQMMEERQRITMEQQNKFFHDLLQQNKVDRPENQGVTLSDFQNTKPISFAYAPEPMDAEDWLMDTERKLNTVGCNDLEKVRYATHLLCGPAASWWDNIVAVYPAEKVFTWDEFKRKFRESNVPESIVELKRREFESLEQKDKAILTYVREFSGLSRYAVEEVNTEDKKKKRFMRGLNPQFKVQLRMLRATEFQELVDAAITLEDDFKQLQEEKRKKDKFEPKRYVSNKPNTGLSFKPRFNNNYNSRRNQAFQTANQIVCRSCGGKGHFSKDCKKPKIICFGCRQEGHMLKDCPKRKNGGGQSGGGGNRGGNTGGNWKNKKPFGKLNCTSLEEVVNSDQAVIDLFILPMKDIDVILGMNWLEENGALIDCAHKTVSLKSPDGGRIIYQGDKHTQIKVELKLNSMKEVKLEDIPIVNEFQDVFPKELPGMPPDREIEFTIDLIPGTAPIAKAPYKMGPKELKELKEQLDDLEQKGFIQESISPWGSPVIFVDKRDGGRRMCGDYMNLNNVTIKNKYPLPRIQDLFDQVRGAGVFSKIDLRSGYHQIKIKKEDVPKTAFVSRYGHHEYLVVPFGLTNAPAIFMNLMNKIFMPCLDKFVIVFIDDILIYSKDKAEHAEHLRIVLQTLREHQLYAKFSKCEFWLDQVEFLGHVISKDGIAVNPSKVASVLDWEAPKNVKEIRGFLGMAGYYWRFIEGFSKIAGPMTKLLRKNTPFVWSDECEKSFQTLKEKLTTAPVLAVPEDGKDYTVYCDASKHGLGCVLMQDRKVISYGSRQLRPHEVNYPTHDLELAAVVFALKTWRHFLYGAKCELYTDHKSLKYFFTQKELNMRQKRWLELIKDYDLTINYTPGKANVVADALSRKSTGGIEQEISPELKKEISQAQIQLWEKEAHEGLSALQVADELSVNLKNEIIMGQLDDPFIVEEMRRIDEGRPSEFHRGESGSLWFQKRICVPDIDEIKEVILREAHQTPYSIHPDMASPINFNQFLEKEKLKSNGSNFTDWFRHVRIFLNGGNLQYVLDAPLGDPPAETETDEVKNIYATRKTRYSQVQCAILCSLEADLQKRFEHHDPHELINELKTIFETHAAVECYEASKHFFSCMMEEGSSVSEHMLAMTGHAKKLSDLGIVIPNRLGINRVLQSLPPSYKNFVMNYNMQNMNKELPELFAMLKSAEIEIKKEHQVLMVNKTTSFKKQGKSKGKNKKSGKKAATPPVKPKSGPKPDAECYYCKEKGHWKRNCSKYLADLKSGLVKKKKEEFLTKEVTGRKVELDEIEESLLVDQSSAVPEDVPVPPAPATEEANDNDHETSNEITTEPRRSTRERATPDWYDPCLNVMIVDNNDEDPATYEEAMMSPDSNKWQEAMKSEMGSMYDNKVWTLVDLPDSRKAVENKWIFKRKTDADGNITVYKARLVAKGFRQIQGVDYDETFSPVAKLKSVRILLAIAAFFDYEIWQMDVKTAFLNGDIEEELYMVQPKGFVDPKNADKVCKLQRSIYGLKQASRSWNRRFDKVIKDFGFIQCHGEACIYKKVSGSSVAFLILYVDDILLIGNDIELLSSVKGYLNNSFSMKDLGEASYILGIKIYRDRSRRLIGLSQSTYLDKILKKFRMDESKKGFLPMLPGKVLSKTQGPATAEERERMSQIPYASAVGSIMYAMLCTRPDIAHVVSLTSRYQSDPGMEHWTAVKNILKYLKRTKDMFLCYGGDQELVVTSCTDASWNTDPDDSKSQSGYVFILNGAAVSWASSKQCTVAKSSTESEYIAASEASSEAVWMKRFIVELGVVPSALDPLVIYCDNMGAIANAQEPRSHKRLKHIKLRYHSIREYIEDGEVKICKVHTDLNVADPLTKALPRAKHDQHQNAMGVRYLTM</sequence>
<evidence type="ECO:0000313" key="12">
    <source>
        <dbReference type="EMBL" id="KAK1626988.1"/>
    </source>
</evidence>
<dbReference type="PANTHER" id="PTHR37984">
    <property type="entry name" value="PROTEIN CBG26694"/>
    <property type="match status" value="1"/>
</dbReference>
<feature type="region of interest" description="Disordered" evidence="9">
    <location>
        <begin position="260"/>
        <end position="285"/>
    </location>
</feature>
<dbReference type="InterPro" id="IPR021109">
    <property type="entry name" value="Peptidase_aspartic_dom_sf"/>
</dbReference>
<dbReference type="FunFam" id="3.10.20.370:FF:000001">
    <property type="entry name" value="Retrovirus-related Pol polyprotein from transposon 17.6-like protein"/>
    <property type="match status" value="1"/>
</dbReference>
<dbReference type="SMART" id="SM00343">
    <property type="entry name" value="ZnF_C2HC"/>
    <property type="match status" value="3"/>
</dbReference>
<dbReference type="Pfam" id="PF07727">
    <property type="entry name" value="RVT_2"/>
    <property type="match status" value="1"/>
</dbReference>
<feature type="domain" description="CCHC-type" evidence="10">
    <location>
        <begin position="306"/>
        <end position="321"/>
    </location>
</feature>
<dbReference type="Pfam" id="PF00078">
    <property type="entry name" value="RVT_1"/>
    <property type="match status" value="1"/>
</dbReference>
<dbReference type="Gene3D" id="4.10.60.10">
    <property type="entry name" value="Zinc finger, CCHC-type"/>
    <property type="match status" value="2"/>
</dbReference>
<organism evidence="12 13">
    <name type="scientific">Lolium multiflorum</name>
    <name type="common">Italian ryegrass</name>
    <name type="synonym">Lolium perenne subsp. multiflorum</name>
    <dbReference type="NCBI Taxonomy" id="4521"/>
    <lineage>
        <taxon>Eukaryota</taxon>
        <taxon>Viridiplantae</taxon>
        <taxon>Streptophyta</taxon>
        <taxon>Embryophyta</taxon>
        <taxon>Tracheophyta</taxon>
        <taxon>Spermatophyta</taxon>
        <taxon>Magnoliopsida</taxon>
        <taxon>Liliopsida</taxon>
        <taxon>Poales</taxon>
        <taxon>Poaceae</taxon>
        <taxon>BOP clade</taxon>
        <taxon>Pooideae</taxon>
        <taxon>Poodae</taxon>
        <taxon>Poeae</taxon>
        <taxon>Poeae Chloroplast Group 2 (Poeae type)</taxon>
        <taxon>Loliodinae</taxon>
        <taxon>Loliinae</taxon>
        <taxon>Lolium</taxon>
    </lineage>
</organism>
<dbReference type="InterPro" id="IPR013103">
    <property type="entry name" value="RVT_2"/>
</dbReference>
<keyword evidence="6" id="KW-0378">Hydrolase</keyword>
<feature type="domain" description="Reverse transcriptase" evidence="11">
    <location>
        <begin position="517"/>
        <end position="696"/>
    </location>
</feature>
<evidence type="ECO:0000256" key="7">
    <source>
        <dbReference type="ARBA" id="ARBA00022918"/>
    </source>
</evidence>
<dbReference type="InterPro" id="IPR001878">
    <property type="entry name" value="Znf_CCHC"/>
</dbReference>
<protein>
    <recommendedName>
        <fullName evidence="1">RNA-directed DNA polymerase</fullName>
        <ecNumber evidence="1">2.7.7.49</ecNumber>
    </recommendedName>
</protein>
<feature type="domain" description="CCHC-type" evidence="10">
    <location>
        <begin position="1267"/>
        <end position="1282"/>
    </location>
</feature>
<keyword evidence="8" id="KW-0479">Metal-binding</keyword>
<name>A0AAD8VZ85_LOLMU</name>
<dbReference type="CDD" id="cd09272">
    <property type="entry name" value="RNase_HI_RT_Ty1"/>
    <property type="match status" value="1"/>
</dbReference>
<dbReference type="SUPFAM" id="SSF56672">
    <property type="entry name" value="DNA/RNA polymerases"/>
    <property type="match status" value="2"/>
</dbReference>
<feature type="region of interest" description="Disordered" evidence="9">
    <location>
        <begin position="1323"/>
        <end position="1365"/>
    </location>
</feature>
<dbReference type="EC" id="2.7.7.49" evidence="1"/>
<dbReference type="Gene3D" id="2.40.70.10">
    <property type="entry name" value="Acid Proteases"/>
    <property type="match status" value="1"/>
</dbReference>
<keyword evidence="13" id="KW-1185">Reference proteome</keyword>
<dbReference type="FunFam" id="3.30.70.270:FF:000020">
    <property type="entry name" value="Transposon Tf2-6 polyprotein-like Protein"/>
    <property type="match status" value="1"/>
</dbReference>
<evidence type="ECO:0000259" key="11">
    <source>
        <dbReference type="PROSITE" id="PS50878"/>
    </source>
</evidence>
<dbReference type="Pfam" id="PF14223">
    <property type="entry name" value="Retrotran_gag_2"/>
    <property type="match status" value="1"/>
</dbReference>
<feature type="compositionally biased region" description="Polar residues" evidence="9">
    <location>
        <begin position="274"/>
        <end position="285"/>
    </location>
</feature>
<feature type="compositionally biased region" description="Gly residues" evidence="9">
    <location>
        <begin position="345"/>
        <end position="360"/>
    </location>
</feature>
<keyword evidence="2" id="KW-0808">Transferase</keyword>
<dbReference type="CDD" id="cd01647">
    <property type="entry name" value="RT_LTR"/>
    <property type="match status" value="1"/>
</dbReference>